<reference evidence="2" key="2">
    <citation type="journal article" date="2021" name="PeerJ">
        <title>Extensive microbial diversity within the chicken gut microbiome revealed by metagenomics and culture.</title>
        <authorList>
            <person name="Gilroy R."/>
            <person name="Ravi A."/>
            <person name="Getino M."/>
            <person name="Pursley I."/>
            <person name="Horton D.L."/>
            <person name="Alikhan N.F."/>
            <person name="Baker D."/>
            <person name="Gharbi K."/>
            <person name="Hall N."/>
            <person name="Watson M."/>
            <person name="Adriaenssens E.M."/>
            <person name="Foster-Nyarko E."/>
            <person name="Jarju S."/>
            <person name="Secka A."/>
            <person name="Antonio M."/>
            <person name="Oren A."/>
            <person name="Chaudhuri R.R."/>
            <person name="La Ragione R."/>
            <person name="Hildebrand F."/>
            <person name="Pallen M.J."/>
        </authorList>
    </citation>
    <scope>NUCLEOTIDE SEQUENCE</scope>
    <source>
        <strain evidence="2">B2-16538</strain>
    </source>
</reference>
<accession>A0A9D9J3Y2</accession>
<dbReference type="InterPro" id="IPR008979">
    <property type="entry name" value="Galactose-bd-like_sf"/>
</dbReference>
<reference evidence="2" key="1">
    <citation type="submission" date="2020-10" db="EMBL/GenBank/DDBJ databases">
        <authorList>
            <person name="Gilroy R."/>
        </authorList>
    </citation>
    <scope>NUCLEOTIDE SEQUENCE</scope>
    <source>
        <strain evidence="2">B2-16538</strain>
    </source>
</reference>
<dbReference type="SUPFAM" id="SSF49785">
    <property type="entry name" value="Galactose-binding domain-like"/>
    <property type="match status" value="2"/>
</dbReference>
<dbReference type="Gene3D" id="2.60.40.1740">
    <property type="entry name" value="hypothetical protein (bacova_03559)"/>
    <property type="match status" value="2"/>
</dbReference>
<organism evidence="2 3">
    <name type="scientific">Candidatus Cryptobacteroides excrementavium</name>
    <dbReference type="NCBI Taxonomy" id="2840759"/>
    <lineage>
        <taxon>Bacteria</taxon>
        <taxon>Pseudomonadati</taxon>
        <taxon>Bacteroidota</taxon>
        <taxon>Bacteroidia</taxon>
        <taxon>Bacteroidales</taxon>
        <taxon>Candidatus Cryptobacteroides</taxon>
    </lineage>
</organism>
<dbReference type="PROSITE" id="PS50022">
    <property type="entry name" value="FA58C_3"/>
    <property type="match status" value="1"/>
</dbReference>
<proteinExistence type="predicted"/>
<dbReference type="InterPro" id="IPR013728">
    <property type="entry name" value="BT_3987-like_N"/>
</dbReference>
<dbReference type="Pfam" id="PF08522">
    <property type="entry name" value="BT_3987-like_N"/>
    <property type="match status" value="2"/>
</dbReference>
<gene>
    <name evidence="2" type="ORF">IAB78_03430</name>
</gene>
<sequence>MKNKITYIFAAAAVLSFASCEELPDYQKTIDAAPVLAYVNTGEDNWHSTTLTHRPSGTTGEFSDEFAINCNSGNHGNTTISLVYDASLVEDYNAANGTSYKVLPEENILLENASLALEAGAWITEESAKVTLTGDFTTLTERQYLCAFRIESSGMDTSEEMGAYYLEVLTEVSRIRPISSSDELVGYKPANRDIWTADCTDYKQLFDGNTSAWSGGVTFDDGQVITVDMKEVNHVTALDVAGYVSFSGIEYSVDGQTWEQAGSLIPGEYLDNYSGFTVAFDGYLEARYIKFTCNASGSSWYGNRLAEFDIYKIDGTDAEAPVIYAYCGTNNVLTGGTITHHNIAGTSGSARASFGVMTSVASSSGYTVDVAVDNSLVTEYNSLHGTSYAAMDEALISLTGSPLTIGAEMTESEDEVHVSLTGDLSGLTNANGYIIPLHLSTSDGTAVSESNGTVYVVVNVVFSDAKLMSNFTEDDILGEKVSVEDKATWTLLACDDGGVYPDGNAETYKNLFDGDSETYVRTWGGPVDFTIDLGKTCNMSGMEIISSTWSGTYSPNSVLIEYSTDTPDALTTMDETPSKTDGTISVSGTSAFIGFYEPIQVRYLRVCATYGSNMGTGEFELYVQE</sequence>
<feature type="domain" description="F5/8 type C" evidence="1">
    <location>
        <begin position="210"/>
        <end position="313"/>
    </location>
</feature>
<dbReference type="InterPro" id="IPR000421">
    <property type="entry name" value="FA58C"/>
</dbReference>
<evidence type="ECO:0000313" key="3">
    <source>
        <dbReference type="Proteomes" id="UP000823750"/>
    </source>
</evidence>
<evidence type="ECO:0000313" key="2">
    <source>
        <dbReference type="EMBL" id="MBO8485457.1"/>
    </source>
</evidence>
<evidence type="ECO:0000259" key="1">
    <source>
        <dbReference type="PROSITE" id="PS50022"/>
    </source>
</evidence>
<name>A0A9D9J3Y2_9BACT</name>
<dbReference type="Pfam" id="PF00754">
    <property type="entry name" value="F5_F8_type_C"/>
    <property type="match status" value="2"/>
</dbReference>
<dbReference type="Gene3D" id="2.60.120.260">
    <property type="entry name" value="Galactose-binding domain-like"/>
    <property type="match status" value="2"/>
</dbReference>
<dbReference type="Proteomes" id="UP000823750">
    <property type="component" value="Unassembled WGS sequence"/>
</dbReference>
<dbReference type="AlphaFoldDB" id="A0A9D9J3Y2"/>
<dbReference type="EMBL" id="JADILX010000061">
    <property type="protein sequence ID" value="MBO8485457.1"/>
    <property type="molecule type" value="Genomic_DNA"/>
</dbReference>
<dbReference type="PROSITE" id="PS51257">
    <property type="entry name" value="PROKAR_LIPOPROTEIN"/>
    <property type="match status" value="1"/>
</dbReference>
<protein>
    <submittedName>
        <fullName evidence="2">DUF1735 domain-containing protein</fullName>
    </submittedName>
</protein>
<comment type="caution">
    <text evidence="2">The sequence shown here is derived from an EMBL/GenBank/DDBJ whole genome shotgun (WGS) entry which is preliminary data.</text>
</comment>